<dbReference type="RefSeq" id="WP_268785627.1">
    <property type="nucleotide sequence ID" value="NZ_JAPQYE010000002.1"/>
</dbReference>
<dbReference type="InterPro" id="IPR050109">
    <property type="entry name" value="HTH-type_TetR-like_transc_reg"/>
</dbReference>
<dbReference type="InterPro" id="IPR009057">
    <property type="entry name" value="Homeodomain-like_sf"/>
</dbReference>
<keyword evidence="3" id="KW-0804">Transcription</keyword>
<dbReference type="PROSITE" id="PS50977">
    <property type="entry name" value="HTH_TETR_2"/>
    <property type="match status" value="1"/>
</dbReference>
<dbReference type="Pfam" id="PF13305">
    <property type="entry name" value="TetR_C_33"/>
    <property type="match status" value="1"/>
</dbReference>
<gene>
    <name evidence="6" type="ORF">OY187_06665</name>
</gene>
<dbReference type="PANTHER" id="PTHR30055">
    <property type="entry name" value="HTH-TYPE TRANSCRIPTIONAL REGULATOR RUTR"/>
    <property type="match status" value="1"/>
</dbReference>
<dbReference type="EMBL" id="JAPQYE010000002">
    <property type="protein sequence ID" value="MCZ0727724.1"/>
    <property type="molecule type" value="Genomic_DNA"/>
</dbReference>
<protein>
    <submittedName>
        <fullName evidence="6">TetR/AcrR family transcriptional regulator</fullName>
    </submittedName>
</protein>
<keyword evidence="1" id="KW-0805">Transcription regulation</keyword>
<organism evidence="6 7">
    <name type="scientific">Mycolicibacterium iranicum</name>
    <name type="common">Mycobacterium iranicum</name>
    <dbReference type="NCBI Taxonomy" id="912594"/>
    <lineage>
        <taxon>Bacteria</taxon>
        <taxon>Bacillati</taxon>
        <taxon>Actinomycetota</taxon>
        <taxon>Actinomycetes</taxon>
        <taxon>Mycobacteriales</taxon>
        <taxon>Mycobacteriaceae</taxon>
        <taxon>Mycolicibacterium</taxon>
    </lineage>
</organism>
<dbReference type="InterPro" id="IPR025996">
    <property type="entry name" value="MT1864/Rv1816-like_C"/>
</dbReference>
<dbReference type="PANTHER" id="PTHR30055:SF234">
    <property type="entry name" value="HTH-TYPE TRANSCRIPTIONAL REGULATOR BETI"/>
    <property type="match status" value="1"/>
</dbReference>
<dbReference type="SUPFAM" id="SSF48498">
    <property type="entry name" value="Tetracyclin repressor-like, C-terminal domain"/>
    <property type="match status" value="1"/>
</dbReference>
<sequence>MATRRRTASDQVSAALIHAAETVLDRDGSAAVTVRAVAREADVAPMGVYNRFANKEGLLSELAIRAFDQLAVAIEVDTAAGPTDRLRKACNGYRNFALEHPARYSLIFTPGSPAGDPHSAARTRGHAVFETLVSMVAAVTGDPEDDAVEAAHAVWAAIHGAVTIELANVGQTSDAAASFERTIDLLVNGLTR</sequence>
<dbReference type="Gene3D" id="1.10.10.60">
    <property type="entry name" value="Homeodomain-like"/>
    <property type="match status" value="1"/>
</dbReference>
<dbReference type="Pfam" id="PF00440">
    <property type="entry name" value="TetR_N"/>
    <property type="match status" value="1"/>
</dbReference>
<reference evidence="6" key="1">
    <citation type="submission" date="2022-12" db="EMBL/GenBank/DDBJ databases">
        <title>Whole genome sequence of Mycolicibacterium iranicum strain SBH312.</title>
        <authorList>
            <person name="Jani J."/>
            <person name="Arifin Mustapha Z."/>
            <person name="Ahmed K."/>
            <person name="Kai Ling C."/>
        </authorList>
    </citation>
    <scope>NUCLEOTIDE SEQUENCE</scope>
    <source>
        <strain evidence="6">SBH312</strain>
    </source>
</reference>
<accession>A0ABT4HD64</accession>
<proteinExistence type="predicted"/>
<name>A0ABT4HD64_MYCIR</name>
<dbReference type="Proteomes" id="UP001084650">
    <property type="component" value="Unassembled WGS sequence"/>
</dbReference>
<evidence type="ECO:0000313" key="6">
    <source>
        <dbReference type="EMBL" id="MCZ0727724.1"/>
    </source>
</evidence>
<dbReference type="InterPro" id="IPR001647">
    <property type="entry name" value="HTH_TetR"/>
</dbReference>
<keyword evidence="2 4" id="KW-0238">DNA-binding</keyword>
<evidence type="ECO:0000259" key="5">
    <source>
        <dbReference type="PROSITE" id="PS50977"/>
    </source>
</evidence>
<evidence type="ECO:0000256" key="3">
    <source>
        <dbReference type="ARBA" id="ARBA00023163"/>
    </source>
</evidence>
<dbReference type="InterPro" id="IPR036271">
    <property type="entry name" value="Tet_transcr_reg_TetR-rel_C_sf"/>
</dbReference>
<feature type="DNA-binding region" description="H-T-H motif" evidence="4">
    <location>
        <begin position="33"/>
        <end position="52"/>
    </location>
</feature>
<dbReference type="Gene3D" id="1.10.357.10">
    <property type="entry name" value="Tetracycline Repressor, domain 2"/>
    <property type="match status" value="1"/>
</dbReference>
<dbReference type="SUPFAM" id="SSF46689">
    <property type="entry name" value="Homeodomain-like"/>
    <property type="match status" value="1"/>
</dbReference>
<evidence type="ECO:0000256" key="2">
    <source>
        <dbReference type="ARBA" id="ARBA00023125"/>
    </source>
</evidence>
<keyword evidence="7" id="KW-1185">Reference proteome</keyword>
<comment type="caution">
    <text evidence="6">The sequence shown here is derived from an EMBL/GenBank/DDBJ whole genome shotgun (WGS) entry which is preliminary data.</text>
</comment>
<evidence type="ECO:0000313" key="7">
    <source>
        <dbReference type="Proteomes" id="UP001084650"/>
    </source>
</evidence>
<evidence type="ECO:0000256" key="1">
    <source>
        <dbReference type="ARBA" id="ARBA00023015"/>
    </source>
</evidence>
<evidence type="ECO:0000256" key="4">
    <source>
        <dbReference type="PROSITE-ProRule" id="PRU00335"/>
    </source>
</evidence>
<feature type="domain" description="HTH tetR-type" evidence="5">
    <location>
        <begin position="10"/>
        <end position="70"/>
    </location>
</feature>